<dbReference type="Pfam" id="PF12860">
    <property type="entry name" value="PAS_7"/>
    <property type="match status" value="1"/>
</dbReference>
<accession>A0A7W9B9N2</accession>
<dbReference type="Gene3D" id="3.30.450.20">
    <property type="entry name" value="PAS domain"/>
    <property type="match status" value="1"/>
</dbReference>
<dbReference type="RefSeq" id="WP_281396794.1">
    <property type="nucleotide sequence ID" value="NZ_JACIJK010000001.1"/>
</dbReference>
<dbReference type="SUPFAM" id="SSF55785">
    <property type="entry name" value="PYP-like sensor domain (PAS domain)"/>
    <property type="match status" value="1"/>
</dbReference>
<dbReference type="Gene3D" id="1.10.287.950">
    <property type="entry name" value="Methyl-accepting chemotaxis protein"/>
    <property type="match status" value="1"/>
</dbReference>
<proteinExistence type="inferred from homology"/>
<dbReference type="GO" id="GO:0006935">
    <property type="term" value="P:chemotaxis"/>
    <property type="evidence" value="ECO:0007669"/>
    <property type="project" value="InterPro"/>
</dbReference>
<dbReference type="InterPro" id="IPR004089">
    <property type="entry name" value="MCPsignal_dom"/>
</dbReference>
<comment type="caution">
    <text evidence="5">The sequence shown here is derived from an EMBL/GenBank/DDBJ whole genome shotgun (WGS) entry which is preliminary data.</text>
</comment>
<reference evidence="5 6" key="1">
    <citation type="submission" date="2020-08" db="EMBL/GenBank/DDBJ databases">
        <title>Genomic Encyclopedia of Type Strains, Phase IV (KMG-IV): sequencing the most valuable type-strain genomes for metagenomic binning, comparative biology and taxonomic classification.</title>
        <authorList>
            <person name="Goeker M."/>
        </authorList>
    </citation>
    <scope>NUCLEOTIDE SEQUENCE [LARGE SCALE GENOMIC DNA]</scope>
    <source>
        <strain evidence="5 6">DSM 100044</strain>
    </source>
</reference>
<dbReference type="PROSITE" id="PS50111">
    <property type="entry name" value="CHEMOTAXIS_TRANSDUC_2"/>
    <property type="match status" value="1"/>
</dbReference>
<keyword evidence="6" id="KW-1185">Reference proteome</keyword>
<evidence type="ECO:0000313" key="5">
    <source>
        <dbReference type="EMBL" id="MBB5713184.1"/>
    </source>
</evidence>
<dbReference type="AlphaFoldDB" id="A0A7W9B9N2"/>
<dbReference type="SUPFAM" id="SSF58104">
    <property type="entry name" value="Methyl-accepting chemotaxis protein (MCP) signaling domain"/>
    <property type="match status" value="1"/>
</dbReference>
<evidence type="ECO:0000256" key="3">
    <source>
        <dbReference type="PROSITE-ProRule" id="PRU00284"/>
    </source>
</evidence>
<name>A0A7W9B9N2_9SPHN</name>
<protein>
    <submittedName>
        <fullName evidence="5">Methyl-accepting chemotaxis protein</fullName>
    </submittedName>
</protein>
<dbReference type="Pfam" id="PF00015">
    <property type="entry name" value="MCPsignal"/>
    <property type="match status" value="1"/>
</dbReference>
<dbReference type="EMBL" id="JACIJK010000001">
    <property type="protein sequence ID" value="MBB5713184.1"/>
    <property type="molecule type" value="Genomic_DNA"/>
</dbReference>
<evidence type="ECO:0000256" key="2">
    <source>
        <dbReference type="ARBA" id="ARBA00029447"/>
    </source>
</evidence>
<dbReference type="GO" id="GO:0007165">
    <property type="term" value="P:signal transduction"/>
    <property type="evidence" value="ECO:0007669"/>
    <property type="project" value="UniProtKB-KW"/>
</dbReference>
<dbReference type="PANTHER" id="PTHR32089:SF112">
    <property type="entry name" value="LYSOZYME-LIKE PROTEIN-RELATED"/>
    <property type="match status" value="1"/>
</dbReference>
<sequence length="412" mass="44055">MNALNLQAGQTATELLALTLDHMTGGILILNEHEVVEAVNHQACELFNIPRGSLLVGDTLSKFLTIVGEGVGWEPERTARVIHNHRLWKSEGVDRDMDHGFADGRVVRVGYRPLLGRGAILTYNEVTASRRLERLMKEREEKAEHFRTEIVETVSSIAEAAEVVEISCASANEATRASVVNANDLATAAHQSADAMSSAARTAASLSNVVASMAEEALRAAAGAALATKSADRTTELSENLRAHSQAISSILDVIRALGSRTKLLALNASIEAARAGDAGRGFSVVAQEVKSLAEQTTRAANDVETKIDGIRAAVAEVLDANGSIQHRLAAVERQADNIHTRIAEQQVDLSTIASAIDETALTAHEMASNIDSVNQNSCSLAEAVRDVSDAFGQVRDLIERLEAGAEEFLER</sequence>
<dbReference type="InterPro" id="IPR035965">
    <property type="entry name" value="PAS-like_dom_sf"/>
</dbReference>
<organism evidence="5 6">
    <name type="scientific">Sphingomonas aerophila</name>
    <dbReference type="NCBI Taxonomy" id="1344948"/>
    <lineage>
        <taxon>Bacteria</taxon>
        <taxon>Pseudomonadati</taxon>
        <taxon>Pseudomonadota</taxon>
        <taxon>Alphaproteobacteria</taxon>
        <taxon>Sphingomonadales</taxon>
        <taxon>Sphingomonadaceae</taxon>
        <taxon>Sphingomonas</taxon>
    </lineage>
</organism>
<evidence type="ECO:0000256" key="1">
    <source>
        <dbReference type="ARBA" id="ARBA00023224"/>
    </source>
</evidence>
<dbReference type="SMART" id="SM00283">
    <property type="entry name" value="MA"/>
    <property type="match status" value="1"/>
</dbReference>
<comment type="similarity">
    <text evidence="2">Belongs to the methyl-accepting chemotaxis (MCP) protein family.</text>
</comment>
<dbReference type="GO" id="GO:0016020">
    <property type="term" value="C:membrane"/>
    <property type="evidence" value="ECO:0007669"/>
    <property type="project" value="InterPro"/>
</dbReference>
<feature type="domain" description="Methyl-accepting transducer" evidence="4">
    <location>
        <begin position="146"/>
        <end position="382"/>
    </location>
</feature>
<evidence type="ECO:0000259" key="4">
    <source>
        <dbReference type="PROSITE" id="PS50111"/>
    </source>
</evidence>
<keyword evidence="1 3" id="KW-0807">Transducer</keyword>
<evidence type="ECO:0000313" key="6">
    <source>
        <dbReference type="Proteomes" id="UP000546200"/>
    </source>
</evidence>
<dbReference type="PANTHER" id="PTHR32089">
    <property type="entry name" value="METHYL-ACCEPTING CHEMOTAXIS PROTEIN MCPB"/>
    <property type="match status" value="1"/>
</dbReference>
<dbReference type="PRINTS" id="PR00260">
    <property type="entry name" value="CHEMTRNSDUCR"/>
</dbReference>
<dbReference type="InterPro" id="IPR004090">
    <property type="entry name" value="Chemotax_Me-accpt_rcpt"/>
</dbReference>
<dbReference type="GO" id="GO:0004888">
    <property type="term" value="F:transmembrane signaling receptor activity"/>
    <property type="evidence" value="ECO:0007669"/>
    <property type="project" value="InterPro"/>
</dbReference>
<dbReference type="Proteomes" id="UP000546200">
    <property type="component" value="Unassembled WGS sequence"/>
</dbReference>
<gene>
    <name evidence="5" type="ORF">FHS94_000003</name>
</gene>